<name>A0AAV4DYE5_9GAST</name>
<proteinExistence type="predicted"/>
<accession>A0AAV4DYE5</accession>
<evidence type="ECO:0000313" key="3">
    <source>
        <dbReference type="Proteomes" id="UP000735302"/>
    </source>
</evidence>
<keyword evidence="3" id="KW-1185">Reference proteome</keyword>
<evidence type="ECO:0000256" key="1">
    <source>
        <dbReference type="SAM" id="MobiDB-lite"/>
    </source>
</evidence>
<evidence type="ECO:0000313" key="2">
    <source>
        <dbReference type="EMBL" id="GFO49116.1"/>
    </source>
</evidence>
<dbReference type="EMBL" id="BLXT01008457">
    <property type="protein sequence ID" value="GFO49116.1"/>
    <property type="molecule type" value="Genomic_DNA"/>
</dbReference>
<comment type="caution">
    <text evidence="2">The sequence shown here is derived from an EMBL/GenBank/DDBJ whole genome shotgun (WGS) entry which is preliminary data.</text>
</comment>
<protein>
    <submittedName>
        <fullName evidence="2">Uncharacterized protein</fullName>
    </submittedName>
</protein>
<reference evidence="2 3" key="1">
    <citation type="journal article" date="2021" name="Elife">
        <title>Chloroplast acquisition without the gene transfer in kleptoplastic sea slugs, Plakobranchus ocellatus.</title>
        <authorList>
            <person name="Maeda T."/>
            <person name="Takahashi S."/>
            <person name="Yoshida T."/>
            <person name="Shimamura S."/>
            <person name="Takaki Y."/>
            <person name="Nagai Y."/>
            <person name="Toyoda A."/>
            <person name="Suzuki Y."/>
            <person name="Arimoto A."/>
            <person name="Ishii H."/>
            <person name="Satoh N."/>
            <person name="Nishiyama T."/>
            <person name="Hasebe M."/>
            <person name="Maruyama T."/>
            <person name="Minagawa J."/>
            <person name="Obokata J."/>
            <person name="Shigenobu S."/>
        </authorList>
    </citation>
    <scope>NUCLEOTIDE SEQUENCE [LARGE SCALE GENOMIC DNA]</scope>
</reference>
<organism evidence="2 3">
    <name type="scientific">Plakobranchus ocellatus</name>
    <dbReference type="NCBI Taxonomy" id="259542"/>
    <lineage>
        <taxon>Eukaryota</taxon>
        <taxon>Metazoa</taxon>
        <taxon>Spiralia</taxon>
        <taxon>Lophotrochozoa</taxon>
        <taxon>Mollusca</taxon>
        <taxon>Gastropoda</taxon>
        <taxon>Heterobranchia</taxon>
        <taxon>Euthyneura</taxon>
        <taxon>Panpulmonata</taxon>
        <taxon>Sacoglossa</taxon>
        <taxon>Placobranchoidea</taxon>
        <taxon>Plakobranchidae</taxon>
        <taxon>Plakobranchus</taxon>
    </lineage>
</organism>
<dbReference type="AlphaFoldDB" id="A0AAV4DYE5"/>
<feature type="region of interest" description="Disordered" evidence="1">
    <location>
        <begin position="36"/>
        <end position="74"/>
    </location>
</feature>
<gene>
    <name evidence="2" type="ORF">PoB_007562100</name>
</gene>
<sequence length="127" mass="14340">MIRQTEQKILCVSACPSQGTDEGVTHQVIKRMGLRHGRSWNTAHSEKESLSRSGYQGSGRDLGPPDLGSLWRENGLRSNTKTSFRVNEVIKILELLPFVDQAQSARILLRGDRGGNRRARQNSPWWN</sequence>
<dbReference type="Proteomes" id="UP000735302">
    <property type="component" value="Unassembled WGS sequence"/>
</dbReference>